<evidence type="ECO:0000313" key="3">
    <source>
        <dbReference type="Proteomes" id="UP000199558"/>
    </source>
</evidence>
<dbReference type="Proteomes" id="UP000199558">
    <property type="component" value="Unassembled WGS sequence"/>
</dbReference>
<dbReference type="RefSeq" id="WP_141684583.1">
    <property type="nucleotide sequence ID" value="NZ_FLRH01000003.1"/>
</dbReference>
<proteinExistence type="predicted"/>
<organism evidence="2 3">
    <name type="scientific">Micromonospora sediminicola</name>
    <dbReference type="NCBI Taxonomy" id="946078"/>
    <lineage>
        <taxon>Bacteria</taxon>
        <taxon>Bacillati</taxon>
        <taxon>Actinomycetota</taxon>
        <taxon>Actinomycetes</taxon>
        <taxon>Micromonosporales</taxon>
        <taxon>Micromonosporaceae</taxon>
        <taxon>Micromonospora</taxon>
    </lineage>
</organism>
<dbReference type="EMBL" id="FLRH01000003">
    <property type="protein sequence ID" value="SBT66133.1"/>
    <property type="molecule type" value="Genomic_DNA"/>
</dbReference>
<evidence type="ECO:0000256" key="1">
    <source>
        <dbReference type="SAM" id="MobiDB-lite"/>
    </source>
</evidence>
<protein>
    <submittedName>
        <fullName evidence="2">Uncharacterized protein</fullName>
    </submittedName>
</protein>
<accession>A0A1A9BAF4</accession>
<dbReference type="STRING" id="946078.GA0070622_3150"/>
<dbReference type="Pfam" id="PF19559">
    <property type="entry name" value="DUF6081"/>
    <property type="match status" value="1"/>
</dbReference>
<evidence type="ECO:0000313" key="2">
    <source>
        <dbReference type="EMBL" id="SBT66133.1"/>
    </source>
</evidence>
<name>A0A1A9BAF4_9ACTN</name>
<sequence length="281" mass="30582">MSAESETTTRPHSSGEEVLHDDFTGPLSVGGPTSRWRLRPVPGFPAGDGTPVTGKGGLTVVPTGTDPGTGEPAFAEPPQPLSETDHLRWALMANRDTPAGLPGFAVPAGGFTLRAELAVRAYGLDRHPYGDAVADPHRDLRLGASALICMDRETGMVFDFIVTDRCVFAVYERLAFPPHTYGGFSFAVPVRDREPADVHELALRYDADRRTAHWYVGDDEVLTVDRIGHRVLDPGYALRDNGRPAESAAPRQLTVGLALFADRIWGQGVRLDVRRLTAYRD</sequence>
<dbReference type="AlphaFoldDB" id="A0A1A9BAF4"/>
<gene>
    <name evidence="2" type="ORF">GA0070622_3150</name>
</gene>
<feature type="compositionally biased region" description="Basic and acidic residues" evidence="1">
    <location>
        <begin position="7"/>
        <end position="23"/>
    </location>
</feature>
<dbReference type="OrthoDB" id="2791077at2"/>
<reference evidence="3" key="1">
    <citation type="submission" date="2016-06" db="EMBL/GenBank/DDBJ databases">
        <authorList>
            <person name="Varghese N."/>
            <person name="Submissions Spin"/>
        </authorList>
    </citation>
    <scope>NUCLEOTIDE SEQUENCE [LARGE SCALE GENOMIC DNA]</scope>
    <source>
        <strain evidence="3">DSM 45794</strain>
    </source>
</reference>
<keyword evidence="3" id="KW-1185">Reference proteome</keyword>
<dbReference type="InterPro" id="IPR045727">
    <property type="entry name" value="DUF6081"/>
</dbReference>
<feature type="region of interest" description="Disordered" evidence="1">
    <location>
        <begin position="1"/>
        <end position="55"/>
    </location>
</feature>